<proteinExistence type="predicted"/>
<feature type="region of interest" description="Disordered" evidence="1">
    <location>
        <begin position="802"/>
        <end position="837"/>
    </location>
</feature>
<organism evidence="3 4">
    <name type="scientific">Aureobasidium pullulans</name>
    <name type="common">Black yeast</name>
    <name type="synonym">Pullularia pullulans</name>
    <dbReference type="NCBI Taxonomy" id="5580"/>
    <lineage>
        <taxon>Eukaryota</taxon>
        <taxon>Fungi</taxon>
        <taxon>Dikarya</taxon>
        <taxon>Ascomycota</taxon>
        <taxon>Pezizomycotina</taxon>
        <taxon>Dothideomycetes</taxon>
        <taxon>Dothideomycetidae</taxon>
        <taxon>Dothideales</taxon>
        <taxon>Saccotheciaceae</taxon>
        <taxon>Aureobasidium</taxon>
    </lineage>
</organism>
<protein>
    <recommendedName>
        <fullName evidence="2">Myb-like domain-containing protein</fullName>
    </recommendedName>
</protein>
<feature type="compositionally biased region" description="Basic and acidic residues" evidence="1">
    <location>
        <begin position="569"/>
        <end position="580"/>
    </location>
</feature>
<feature type="domain" description="Myb-like" evidence="2">
    <location>
        <begin position="673"/>
        <end position="737"/>
    </location>
</feature>
<dbReference type="SMART" id="SM00717">
    <property type="entry name" value="SANT"/>
    <property type="match status" value="2"/>
</dbReference>
<sequence>MSAPRGWDSHIWTDQTTMRLMRANQQQIEIRSNERMPLSLGVPHAVLHFYCPQIPALVGQPVVLETTRAVLQLFFYWLYRGTVNTANWHDVTELYFLGHSLNSVALMRSAITEMQKICRDDENDDTELFHYGHISVIDDMVSTSSGLFHYIEDTYFNHWRPSDDEDVNDNPREHQKTNLFFKKLFERSFKEQREGANCSCCHDYCKYHGHESEAERLATCGRDTALASTSKHQESSAPVLKPAQAQRRARKSRSSGHGLIANQDFSSMDEDDLPLRVVRASAPRAGTPKRDKPSAETWLKVRSHAPVDYPADYHAKLTSLPLVNAIKVPNWLETGLEAEGVQQLQEPDRVIAAAMSWTAEEYAQTKCIFFEQYATAMQPGMQRRTMEHWRNTLKFGGNKPKERAERLLAMWESLGWLEEHQYTSTHAAPSPSTPVNTICSDESLLARDLPVKSGRSKIWSEEEKKALAEIVKGIGADPSLANLDVIQRSTIGSERLKAQFGYIRTPHAIANQWPKKQAKCPSTTTERGYQAGEESGSVIRSTSAETTSNNSKTNHSAFADNYQAASDLNGDKGKSRSWTEREDKALTDILDDLEHTEVAKTGKRFDVCSQRLLADHNIVRTTAACIGRYQRLVHPSQVTANSDVGEDPASDKPHDERIPANNDNHDHSAGKKVLSMWTPEEDDLMVASMKALDADPALIHWSTQKKTKVCIQRLKDEFGTDRTSNAISIRYYAKLRREKEERANVQVQAEAEARAKAEAKSEPKQDPTTSLRQSQSNGSFASYLTTGSHPSLSKLSFALSNADTDAVTNRKRESDADEDSEELQPKPLSRAKRTRVTRTARSKLIEELFGDEE</sequence>
<gene>
    <name evidence="3" type="ORF">D6D28_09222</name>
</gene>
<dbReference type="EMBL" id="QZAF01000683">
    <property type="protein sequence ID" value="THV65277.1"/>
    <property type="molecule type" value="Genomic_DNA"/>
</dbReference>
<dbReference type="AlphaFoldDB" id="A0A4S8S559"/>
<feature type="region of interest" description="Disordered" evidence="1">
    <location>
        <begin position="637"/>
        <end position="669"/>
    </location>
</feature>
<dbReference type="InterPro" id="IPR001005">
    <property type="entry name" value="SANT/Myb"/>
</dbReference>
<feature type="domain" description="Myb-like" evidence="2">
    <location>
        <begin position="574"/>
        <end position="635"/>
    </location>
</feature>
<feature type="region of interest" description="Disordered" evidence="1">
    <location>
        <begin position="513"/>
        <end position="580"/>
    </location>
</feature>
<comment type="caution">
    <text evidence="3">The sequence shown here is derived from an EMBL/GenBank/DDBJ whole genome shotgun (WGS) entry which is preliminary data.</text>
</comment>
<dbReference type="Proteomes" id="UP000304951">
    <property type="component" value="Unassembled WGS sequence"/>
</dbReference>
<feature type="compositionally biased region" description="Basic and acidic residues" evidence="1">
    <location>
        <begin position="649"/>
        <end position="669"/>
    </location>
</feature>
<feature type="compositionally biased region" description="Polar residues" evidence="1">
    <location>
        <begin position="766"/>
        <end position="783"/>
    </location>
</feature>
<evidence type="ECO:0000259" key="2">
    <source>
        <dbReference type="SMART" id="SM00717"/>
    </source>
</evidence>
<evidence type="ECO:0000313" key="3">
    <source>
        <dbReference type="EMBL" id="THV65277.1"/>
    </source>
</evidence>
<feature type="region of interest" description="Disordered" evidence="1">
    <location>
        <begin position="746"/>
        <end position="783"/>
    </location>
</feature>
<evidence type="ECO:0000313" key="4">
    <source>
        <dbReference type="Proteomes" id="UP000304951"/>
    </source>
</evidence>
<feature type="compositionally biased region" description="Polar residues" evidence="1">
    <location>
        <begin position="538"/>
        <end position="556"/>
    </location>
</feature>
<evidence type="ECO:0000256" key="1">
    <source>
        <dbReference type="SAM" id="MobiDB-lite"/>
    </source>
</evidence>
<feature type="region of interest" description="Disordered" evidence="1">
    <location>
        <begin position="228"/>
        <end position="265"/>
    </location>
</feature>
<name>A0A4S8S559_AURPU</name>
<feature type="compositionally biased region" description="Basic and acidic residues" evidence="1">
    <location>
        <begin position="751"/>
        <end position="765"/>
    </location>
</feature>
<reference evidence="3 4" key="1">
    <citation type="submission" date="2018-10" db="EMBL/GenBank/DDBJ databases">
        <title>Fifty Aureobasidium pullulans genomes reveal a recombining polyextremotolerant generalist.</title>
        <authorList>
            <person name="Gostincar C."/>
            <person name="Turk M."/>
            <person name="Zajc J."/>
            <person name="Gunde-Cimerman N."/>
        </authorList>
    </citation>
    <scope>NUCLEOTIDE SEQUENCE [LARGE SCALE GENOMIC DNA]</scope>
    <source>
        <strain evidence="3 4">EXF-11900</strain>
    </source>
</reference>
<accession>A0A4S8S559</accession>